<dbReference type="InterPro" id="IPR014030">
    <property type="entry name" value="Ketoacyl_synth_N"/>
</dbReference>
<evidence type="ECO:0000256" key="6">
    <source>
        <dbReference type="SAM" id="MobiDB-lite"/>
    </source>
</evidence>
<feature type="region of interest" description="Disordered" evidence="6">
    <location>
        <begin position="1167"/>
        <end position="1194"/>
    </location>
</feature>
<dbReference type="Gene3D" id="3.40.47.10">
    <property type="match status" value="1"/>
</dbReference>
<protein>
    <submittedName>
        <fullName evidence="9">Type I polyketide synthase</fullName>
    </submittedName>
</protein>
<dbReference type="Pfam" id="PF16197">
    <property type="entry name" value="KAsynt_C_assoc"/>
    <property type="match status" value="1"/>
</dbReference>
<dbReference type="PROSITE" id="PS50075">
    <property type="entry name" value="CARRIER"/>
    <property type="match status" value="1"/>
</dbReference>
<evidence type="ECO:0000259" key="7">
    <source>
        <dbReference type="PROSITE" id="PS50075"/>
    </source>
</evidence>
<feature type="compositionally biased region" description="Polar residues" evidence="6">
    <location>
        <begin position="1174"/>
        <end position="1190"/>
    </location>
</feature>
<dbReference type="Pfam" id="PF02801">
    <property type="entry name" value="Ketoacyl-synt_C"/>
    <property type="match status" value="1"/>
</dbReference>
<dbReference type="SUPFAM" id="SSF52151">
    <property type="entry name" value="FabD/lysophospholipase-like"/>
    <property type="match status" value="1"/>
</dbReference>
<dbReference type="InterPro" id="IPR036736">
    <property type="entry name" value="ACP-like_sf"/>
</dbReference>
<dbReference type="InterPro" id="IPR016039">
    <property type="entry name" value="Thiolase-like"/>
</dbReference>
<evidence type="ECO:0000256" key="2">
    <source>
        <dbReference type="ARBA" id="ARBA00022553"/>
    </source>
</evidence>
<dbReference type="InterPro" id="IPR016035">
    <property type="entry name" value="Acyl_Trfase/lysoPLipase"/>
</dbReference>
<dbReference type="KEGG" id="ska:CP970_04050"/>
<dbReference type="InterPro" id="IPR050091">
    <property type="entry name" value="PKS_NRPS_Biosynth_Enz"/>
</dbReference>
<dbReference type="PROSITE" id="PS00012">
    <property type="entry name" value="PHOSPHOPANTETHEINE"/>
    <property type="match status" value="1"/>
</dbReference>
<feature type="compositionally biased region" description="Low complexity" evidence="6">
    <location>
        <begin position="12"/>
        <end position="31"/>
    </location>
</feature>
<evidence type="ECO:0000256" key="1">
    <source>
        <dbReference type="ARBA" id="ARBA00022450"/>
    </source>
</evidence>
<gene>
    <name evidence="9" type="ORF">CP970_04050</name>
</gene>
<dbReference type="OrthoDB" id="9778690at2"/>
<evidence type="ECO:0000256" key="4">
    <source>
        <dbReference type="ARBA" id="ARBA00023194"/>
    </source>
</evidence>
<dbReference type="Proteomes" id="UP000325529">
    <property type="component" value="Chromosome"/>
</dbReference>
<dbReference type="InterPro" id="IPR016036">
    <property type="entry name" value="Malonyl_transacylase_ACP-bd"/>
</dbReference>
<organism evidence="9 10">
    <name type="scientific">Streptomyces kanamyceticus</name>
    <dbReference type="NCBI Taxonomy" id="1967"/>
    <lineage>
        <taxon>Bacteria</taxon>
        <taxon>Bacillati</taxon>
        <taxon>Actinomycetota</taxon>
        <taxon>Actinomycetes</taxon>
        <taxon>Kitasatosporales</taxon>
        <taxon>Streptomycetaceae</taxon>
        <taxon>Streptomyces</taxon>
    </lineage>
</organism>
<keyword evidence="3" id="KW-0808">Transferase</keyword>
<dbReference type="GO" id="GO:0005737">
    <property type="term" value="C:cytoplasm"/>
    <property type="evidence" value="ECO:0007669"/>
    <property type="project" value="TreeGrafter"/>
</dbReference>
<dbReference type="GO" id="GO:0005886">
    <property type="term" value="C:plasma membrane"/>
    <property type="evidence" value="ECO:0007669"/>
    <property type="project" value="TreeGrafter"/>
</dbReference>
<dbReference type="Pfam" id="PF00109">
    <property type="entry name" value="ketoacyl-synt"/>
    <property type="match status" value="1"/>
</dbReference>
<proteinExistence type="predicted"/>
<dbReference type="PROSITE" id="PS00606">
    <property type="entry name" value="KS3_1"/>
    <property type="match status" value="1"/>
</dbReference>
<dbReference type="GO" id="GO:0071770">
    <property type="term" value="P:DIM/DIP cell wall layer assembly"/>
    <property type="evidence" value="ECO:0007669"/>
    <property type="project" value="TreeGrafter"/>
</dbReference>
<dbReference type="SMART" id="SM00827">
    <property type="entry name" value="PKS_AT"/>
    <property type="match status" value="1"/>
</dbReference>
<dbReference type="Gene3D" id="3.30.70.3290">
    <property type="match status" value="1"/>
</dbReference>
<dbReference type="InterPro" id="IPR006162">
    <property type="entry name" value="Ppantetheine_attach_site"/>
</dbReference>
<reference evidence="9 10" key="1">
    <citation type="submission" date="2017-09" db="EMBL/GenBank/DDBJ databases">
        <authorList>
            <person name="Lee N."/>
            <person name="Cho B.-K."/>
        </authorList>
    </citation>
    <scope>NUCLEOTIDE SEQUENCE [LARGE SCALE GENOMIC DNA]</scope>
    <source>
        <strain evidence="9 10">ATCC 12853</strain>
    </source>
</reference>
<keyword evidence="4" id="KW-0045">Antibiotic biosynthesis</keyword>
<dbReference type="GO" id="GO:0004312">
    <property type="term" value="F:fatty acid synthase activity"/>
    <property type="evidence" value="ECO:0007669"/>
    <property type="project" value="TreeGrafter"/>
</dbReference>
<feature type="domain" description="Carrier" evidence="7">
    <location>
        <begin position="1205"/>
        <end position="1283"/>
    </location>
</feature>
<keyword evidence="1" id="KW-0596">Phosphopantetheine</keyword>
<dbReference type="InterPro" id="IPR014031">
    <property type="entry name" value="Ketoacyl_synth_C"/>
</dbReference>
<feature type="domain" description="Ketosynthase family 3 (KS3)" evidence="8">
    <location>
        <begin position="46"/>
        <end position="470"/>
    </location>
</feature>
<dbReference type="SMART" id="SM00823">
    <property type="entry name" value="PKS_PP"/>
    <property type="match status" value="1"/>
</dbReference>
<accession>A0A5J6G5I1</accession>
<dbReference type="Gene3D" id="1.10.1200.10">
    <property type="entry name" value="ACP-like"/>
    <property type="match status" value="1"/>
</dbReference>
<keyword evidence="2" id="KW-0597">Phosphoprotein</keyword>
<keyword evidence="10" id="KW-1185">Reference proteome</keyword>
<dbReference type="InterPro" id="IPR020806">
    <property type="entry name" value="PKS_PP-bd"/>
</dbReference>
<dbReference type="InterPro" id="IPR001227">
    <property type="entry name" value="Ac_transferase_dom_sf"/>
</dbReference>
<dbReference type="PANTHER" id="PTHR43775">
    <property type="entry name" value="FATTY ACID SYNTHASE"/>
    <property type="match status" value="1"/>
</dbReference>
<dbReference type="GO" id="GO:0006633">
    <property type="term" value="P:fatty acid biosynthetic process"/>
    <property type="evidence" value="ECO:0007669"/>
    <property type="project" value="InterPro"/>
</dbReference>
<dbReference type="Pfam" id="PF00698">
    <property type="entry name" value="Acyl_transf_1"/>
    <property type="match status" value="1"/>
</dbReference>
<dbReference type="InterPro" id="IPR020841">
    <property type="entry name" value="PKS_Beta-ketoAc_synthase_dom"/>
</dbReference>
<evidence type="ECO:0000256" key="5">
    <source>
        <dbReference type="ARBA" id="ARBA00023315"/>
    </source>
</evidence>
<dbReference type="InterPro" id="IPR042104">
    <property type="entry name" value="PKS_dehydratase_sf"/>
</dbReference>
<dbReference type="GO" id="GO:0031177">
    <property type="term" value="F:phosphopantetheine binding"/>
    <property type="evidence" value="ECO:0007669"/>
    <property type="project" value="InterPro"/>
</dbReference>
<evidence type="ECO:0000313" key="9">
    <source>
        <dbReference type="EMBL" id="QEU90187.1"/>
    </source>
</evidence>
<keyword evidence="5" id="KW-0012">Acyltransferase</keyword>
<dbReference type="SUPFAM" id="SSF53901">
    <property type="entry name" value="Thiolase-like"/>
    <property type="match status" value="1"/>
</dbReference>
<dbReference type="Pfam" id="PF00550">
    <property type="entry name" value="PP-binding"/>
    <property type="match status" value="1"/>
</dbReference>
<feature type="region of interest" description="Disordered" evidence="6">
    <location>
        <begin position="1"/>
        <end position="43"/>
    </location>
</feature>
<dbReference type="PANTHER" id="PTHR43775:SF37">
    <property type="entry name" value="SI:DKEY-61P9.11"/>
    <property type="match status" value="1"/>
</dbReference>
<feature type="region of interest" description="Disordered" evidence="6">
    <location>
        <begin position="1286"/>
        <end position="1314"/>
    </location>
</feature>
<feature type="compositionally biased region" description="Polar residues" evidence="6">
    <location>
        <begin position="1290"/>
        <end position="1314"/>
    </location>
</feature>
<dbReference type="SUPFAM" id="SSF55048">
    <property type="entry name" value="Probable ACP-binding domain of malonyl-CoA ACP transacylase"/>
    <property type="match status" value="1"/>
</dbReference>
<dbReference type="PROSITE" id="PS52004">
    <property type="entry name" value="KS3_2"/>
    <property type="match status" value="1"/>
</dbReference>
<dbReference type="GO" id="GO:0004315">
    <property type="term" value="F:3-oxoacyl-[acyl-carrier-protein] synthase activity"/>
    <property type="evidence" value="ECO:0007669"/>
    <property type="project" value="InterPro"/>
</dbReference>
<evidence type="ECO:0000256" key="3">
    <source>
        <dbReference type="ARBA" id="ARBA00022679"/>
    </source>
</evidence>
<dbReference type="CDD" id="cd00833">
    <property type="entry name" value="PKS"/>
    <property type="match status" value="1"/>
</dbReference>
<dbReference type="InterPro" id="IPR014043">
    <property type="entry name" value="Acyl_transferase_dom"/>
</dbReference>
<sequence length="1326" mass="139318">MRPASGWDSRCRPSGSSTTPPSTASRSSSPARPRRRRTVSDTAPEAAHIAVVGLGCRVPGADSPTALWQLLLEGRDEIIRVPEDRTQFTAALRAVGEHGAGAQWGGFLEDIGRWDPAFFGISPAEAAAMDPQQALALEVSWRALENAGVVPDELAGSRTGVFFGQATHDHAMLLGAQPQAAAAGPFTNPGLAHSITANRLSYLWDLRGPSLAVDTACSSSLVAVHLAAQSLLTGECDLALAGGVNALLSPVPQLGAAALTALAPDGRCRTFDAAGKGYVRSEGAGAVVLRRLDDALADGDHIHAVLRATAVNQDGRTNGLTAPSGRAQTELIAGALRRAGITGAEQLGFVELHGTGTPLGDPIEARALATALADTLGEDRPPLAVGSIKANIGHLEAAAGILGLIKAALVLSRGVIPRNPHFTHVNPRIDLDAFRLRVPSTDLPWPDQAHCAAVSSFGFGGTNASAIIARTPNRSPVRRGVRAAFGPALLPLSARNEDALAALAGSWAEHVRTADTWAEIQDAARAAAVHRTHFAWRAGLVAADREELLGQLDKVATRSRPISPTAPVPVARLGFVYSGHGSQWNGMGRELLRTSAAFARRVEEIDTVFAPLLGWSPLRALRGERNADLDDISVAQPLIMTVQLALTAGLAELGIRPDAVVGHSMGEVSAAVAGQRLDLTTACRVLRARNDAVEAARGRGGMAVVEAGADEARTILRDAGSPVTVAADNSPRTCVLSGAAADLADAMTEFERRGRDARLVKVDYPSHGPLMRGPAQRLVDALGHVEQPAQNRAEAIDFYSSVQGGRFDGPLDTAYWKENLTSPVRAREAINAMADHGMTHLLEISPHPVLLAALGESVEGRSRPVTALATAYRDRPVPHGLHDVAAALYEHGRRPDAVADDITRHWAPRLPGHPFQRHQAHKPPQSVPAARTVPGDLTEVALQPGTFIAELTLPAAREEHHVAGRPALSAAELVALASWAADQAGLGEGCRIRDVDLRRRLPADAAVPLQLALLRGGGHAHPSSALVSFLFRESGRWTAGATCTVGVGTAPEPFPIRSAMAQVEVTVPAQLLTGRPAQGPSLLDPALPGLADALFDAYDNLPRLDEFTVARIGSAYLTPRLWSADRGTAYGWLHEADDQISIDLALVDSAGELLAQIQGVALQHLSELPGPSGSAPSQAQTSGESASSAPSPLRDLLDQATSTEERRTRLTAWLRAALGSILPGGLPAADPDQLLFAELGLESLMGVELRNRLERELGVRLSVALVWSHPTISQLSAELADVLERRDAPSTASGSGRPTRGAQPQPSADNASDALNQLLAELDSTS</sequence>
<dbReference type="SMART" id="SM01294">
    <property type="entry name" value="PKS_PP_betabranch"/>
    <property type="match status" value="1"/>
</dbReference>
<evidence type="ECO:0000259" key="8">
    <source>
        <dbReference type="PROSITE" id="PS52004"/>
    </source>
</evidence>
<dbReference type="SUPFAM" id="SSF47336">
    <property type="entry name" value="ACP-like"/>
    <property type="match status" value="1"/>
</dbReference>
<dbReference type="Gene3D" id="3.40.366.10">
    <property type="entry name" value="Malonyl-Coenzyme A Acyl Carrier Protein, domain 2"/>
    <property type="match status" value="1"/>
</dbReference>
<dbReference type="Gene3D" id="3.10.129.110">
    <property type="entry name" value="Polyketide synthase dehydratase"/>
    <property type="match status" value="1"/>
</dbReference>
<name>A0A5J6G5I1_STRKN</name>
<dbReference type="GO" id="GO:0017000">
    <property type="term" value="P:antibiotic biosynthetic process"/>
    <property type="evidence" value="ECO:0007669"/>
    <property type="project" value="UniProtKB-KW"/>
</dbReference>
<dbReference type="InterPro" id="IPR032821">
    <property type="entry name" value="PKS_assoc"/>
</dbReference>
<dbReference type="EMBL" id="CP023699">
    <property type="protein sequence ID" value="QEU90187.1"/>
    <property type="molecule type" value="Genomic_DNA"/>
</dbReference>
<evidence type="ECO:0000313" key="10">
    <source>
        <dbReference type="Proteomes" id="UP000325529"/>
    </source>
</evidence>
<dbReference type="InterPro" id="IPR009081">
    <property type="entry name" value="PP-bd_ACP"/>
</dbReference>
<dbReference type="InterPro" id="IPR018201">
    <property type="entry name" value="Ketoacyl_synth_AS"/>
</dbReference>
<dbReference type="SMART" id="SM00825">
    <property type="entry name" value="PKS_KS"/>
    <property type="match status" value="1"/>
</dbReference>